<evidence type="ECO:0000313" key="2">
    <source>
        <dbReference type="EMBL" id="MBD1425676.1"/>
    </source>
</evidence>
<dbReference type="InterPro" id="IPR007111">
    <property type="entry name" value="NACHT_NTPase"/>
</dbReference>
<dbReference type="Gene3D" id="3.40.50.300">
    <property type="entry name" value="P-loop containing nucleotide triphosphate hydrolases"/>
    <property type="match status" value="1"/>
</dbReference>
<dbReference type="RefSeq" id="WP_190308824.1">
    <property type="nucleotide sequence ID" value="NZ_JACNYK010000002.1"/>
</dbReference>
<keyword evidence="2" id="KW-0067">ATP-binding</keyword>
<keyword evidence="3" id="KW-1185">Reference proteome</keyword>
<evidence type="ECO:0000313" key="3">
    <source>
        <dbReference type="Proteomes" id="UP000606494"/>
    </source>
</evidence>
<sequence length="1423" mass="166468">MNEEWLWLVKRYTEAGARTKFEDICESLFKKKYPNNHVKGIKVVVGDGGVDIFIGELGIEPITIIQCKFFVNGIGESQKKQIRDSFKTVINSNEYDCSKWMLCVPTKLGIDEQKWWAGWKNRNEEIHGDGYIELHDGADLIDSLKEYNLYDTVFDEDIRKKIAEIYNLLIHPKVDVESEFLSASTHLANLKNYFSDKKATHLVRKETNKIVEWVRSDLPGESPEEKILIVKGKKGIGKSTILKDLYSILKDSESTLVLGIKCDQYYDKNIRDLYKLLFQAISTLPELVKGIETSGKRCIILLDQLDALSQTLSSDRAYLSTYIRFVDELLSLKDVRIIISSRSYDLQFDADLKRYNDSSHIKKIEVDHLSKEEVHSVLKTLKIQNVSKRLTSLLIVPYNFELFTKIPDVNQLIQKDGTITISKIYDELWRQVLSDKNFQIKDCLDLIVQQMYEITPNLISEAQLTEYVKEVEYLLSHNILVRNSSKLSFFHQSFYEYHLARWFVSSDRNLIKYILEEDQSLYIRSLVKTVIEYLREAKHQKYINLYQEILADDRIRFHIKYLFIAQLGGVQIPSKKEQILLVDDVLPSFSSLFMEVVDSKGWLDLLLENDLVAGEEVEIYNLLTKNINHNPNAVLEFIERSAFPSKAQMMRGLIPSIENWDSELLRYFENYYLYSQDTELWYFTTLKKIARSNIEFVFKKLRPVVLQERDKKERITFDHRYDKLIDVLYNIDSKGTCEFLLSVQLEMLESTKYNYFQTYPKITTPLLNSHVYDSRYRYVDAADEKSLDYYLIKFYTDCESVSFQTFFDTHKASNYVPILTTIAKILKDRIDRPTNEIVELLVTIESKNGFIGPDDFFQLTLRKLIANTVSSLNDEQYALVVGIINKISHPYEIYIGTENDKKKYSLRIGKKKYLFIKALPQQILKRDQNLWLEFKMLERRFGYLDHNKSLDRSSSRGGAVGPPLPNLNYNKLNNKGWLVSMKAIDENFQSKEFLRGGLVEHARVFENRVSKSPTLFYPLIEQLFSENVSQAYISYGISGLIKCKFDPEKVSNLIHRFIELDLKPEYRQYTIWNLDYLLENKIFSEHIFDFLISSIKTQSTESDVLNPDHPMSDFINTVRGAACYNLFFLTSYPEYEGEIFSMIEHLVDPINNSSNTILCGIMSHLGYLNRWNIERSFGIFKTLISYQRKIILEHSIDTAQYFNNSYHSQMQFYFDEILKYPELYEKSYFFVNSWLLESINDYSIYDNFLLLGEEAAKCALTVAEAFLINEDGINKRALDVVNRCLAFEYEQISGQISSIVLRKFEVKYFQDLSAFIKKYIASEHFTRDPRYLLLYLTECAGQYPLECLNMLDQMIIPENVDISKRAYLDDEPLTLILAIYSKLHQGQLKYRCERRRALDIFDRMLALPAIRRKATNALEDVLN</sequence>
<gene>
    <name evidence="2" type="ORF">H8B17_08790</name>
</gene>
<dbReference type="InterPro" id="IPR027417">
    <property type="entry name" value="P-loop_NTPase"/>
</dbReference>
<organism evidence="2 3">
    <name type="scientific">Sphingobacterium arenae</name>
    <dbReference type="NCBI Taxonomy" id="1280598"/>
    <lineage>
        <taxon>Bacteria</taxon>
        <taxon>Pseudomonadati</taxon>
        <taxon>Bacteroidota</taxon>
        <taxon>Sphingobacteriia</taxon>
        <taxon>Sphingobacteriales</taxon>
        <taxon>Sphingobacteriaceae</taxon>
        <taxon>Sphingobacterium</taxon>
    </lineage>
</organism>
<dbReference type="EMBL" id="JACNYK010000002">
    <property type="protein sequence ID" value="MBD1425676.1"/>
    <property type="molecule type" value="Genomic_DNA"/>
</dbReference>
<feature type="domain" description="NACHT" evidence="1">
    <location>
        <begin position="227"/>
        <end position="378"/>
    </location>
</feature>
<evidence type="ECO:0000259" key="1">
    <source>
        <dbReference type="Pfam" id="PF05729"/>
    </source>
</evidence>
<dbReference type="GO" id="GO:0005524">
    <property type="term" value="F:ATP binding"/>
    <property type="evidence" value="ECO:0007669"/>
    <property type="project" value="UniProtKB-KW"/>
</dbReference>
<dbReference type="SUPFAM" id="SSF52540">
    <property type="entry name" value="P-loop containing nucleoside triphosphate hydrolases"/>
    <property type="match status" value="1"/>
</dbReference>
<reference evidence="2 3" key="1">
    <citation type="submission" date="2020-08" db="EMBL/GenBank/DDBJ databases">
        <title>Sphingobacterium sp. DN00404 isolated from aquaculture water.</title>
        <authorList>
            <person name="Zhang M."/>
        </authorList>
    </citation>
    <scope>NUCLEOTIDE SEQUENCE [LARGE SCALE GENOMIC DNA]</scope>
    <source>
        <strain evidence="2 3">KCTC 32294</strain>
    </source>
</reference>
<name>A0ABR7Y302_9SPHI</name>
<proteinExistence type="predicted"/>
<dbReference type="Proteomes" id="UP000606494">
    <property type="component" value="Unassembled WGS sequence"/>
</dbReference>
<accession>A0ABR7Y302</accession>
<dbReference type="Pfam" id="PF05729">
    <property type="entry name" value="NACHT"/>
    <property type="match status" value="1"/>
</dbReference>
<comment type="caution">
    <text evidence="2">The sequence shown here is derived from an EMBL/GenBank/DDBJ whole genome shotgun (WGS) entry which is preliminary data.</text>
</comment>
<protein>
    <submittedName>
        <fullName evidence="2">ATP-binding protein</fullName>
    </submittedName>
</protein>
<keyword evidence="2" id="KW-0547">Nucleotide-binding</keyword>